<dbReference type="EC" id="6.3.4.2" evidence="3"/>
<accession>A0ABR7TGK7</accession>
<evidence type="ECO:0000256" key="5">
    <source>
        <dbReference type="ARBA" id="ARBA00022741"/>
    </source>
</evidence>
<keyword evidence="5" id="KW-0547">Nucleotide-binding</keyword>
<dbReference type="Gene3D" id="3.40.50.880">
    <property type="match status" value="1"/>
</dbReference>
<evidence type="ECO:0000256" key="1">
    <source>
        <dbReference type="ARBA" id="ARBA00005171"/>
    </source>
</evidence>
<comment type="similarity">
    <text evidence="2">Belongs to the CTP synthase family.</text>
</comment>
<gene>
    <name evidence="11" type="ORF">ICL07_04370</name>
</gene>
<dbReference type="InterPro" id="IPR017926">
    <property type="entry name" value="GATASE"/>
</dbReference>
<evidence type="ECO:0000259" key="10">
    <source>
        <dbReference type="Pfam" id="PF00117"/>
    </source>
</evidence>
<dbReference type="SUPFAM" id="SSF52317">
    <property type="entry name" value="Class I glutamine amidotransferase-like"/>
    <property type="match status" value="1"/>
</dbReference>
<dbReference type="PANTHER" id="PTHR11550:SF0">
    <property type="entry name" value="CTP SYNTHASE-RELATED"/>
    <property type="match status" value="1"/>
</dbReference>
<dbReference type="Pfam" id="PF00117">
    <property type="entry name" value="GATase"/>
    <property type="match status" value="1"/>
</dbReference>
<evidence type="ECO:0000256" key="8">
    <source>
        <dbReference type="ARBA" id="ARBA00022975"/>
    </source>
</evidence>
<evidence type="ECO:0000256" key="6">
    <source>
        <dbReference type="ARBA" id="ARBA00022840"/>
    </source>
</evidence>
<keyword evidence="4" id="KW-0436">Ligase</keyword>
<dbReference type="EMBL" id="JACVFC010000001">
    <property type="protein sequence ID" value="MBC9929597.1"/>
    <property type="molecule type" value="Genomic_DNA"/>
</dbReference>
<name>A0ABR7TGK7_9BACT</name>
<organism evidence="11 12">
    <name type="scientific">Chitinophaga qingshengii</name>
    <dbReference type="NCBI Taxonomy" id="1569794"/>
    <lineage>
        <taxon>Bacteria</taxon>
        <taxon>Pseudomonadati</taxon>
        <taxon>Bacteroidota</taxon>
        <taxon>Chitinophagia</taxon>
        <taxon>Chitinophagales</taxon>
        <taxon>Chitinophagaceae</taxon>
        <taxon>Chitinophaga</taxon>
    </lineage>
</organism>
<comment type="catalytic activity">
    <reaction evidence="9">
        <text>UTP + L-glutamine + ATP + H2O = CTP + L-glutamate + ADP + phosphate + 2 H(+)</text>
        <dbReference type="Rhea" id="RHEA:26426"/>
        <dbReference type="ChEBI" id="CHEBI:15377"/>
        <dbReference type="ChEBI" id="CHEBI:15378"/>
        <dbReference type="ChEBI" id="CHEBI:29985"/>
        <dbReference type="ChEBI" id="CHEBI:30616"/>
        <dbReference type="ChEBI" id="CHEBI:37563"/>
        <dbReference type="ChEBI" id="CHEBI:43474"/>
        <dbReference type="ChEBI" id="CHEBI:46398"/>
        <dbReference type="ChEBI" id="CHEBI:58359"/>
        <dbReference type="ChEBI" id="CHEBI:456216"/>
        <dbReference type="EC" id="6.3.4.2"/>
    </reaction>
</comment>
<dbReference type="PANTHER" id="PTHR11550">
    <property type="entry name" value="CTP SYNTHASE"/>
    <property type="match status" value="1"/>
</dbReference>
<evidence type="ECO:0000256" key="4">
    <source>
        <dbReference type="ARBA" id="ARBA00022598"/>
    </source>
</evidence>
<dbReference type="NCBIfam" id="NF004836">
    <property type="entry name" value="PRK06186.1"/>
    <property type="match status" value="1"/>
</dbReference>
<evidence type="ECO:0000256" key="9">
    <source>
        <dbReference type="ARBA" id="ARBA00047781"/>
    </source>
</evidence>
<keyword evidence="12" id="KW-1185">Reference proteome</keyword>
<feature type="domain" description="Glutamine amidotransferase" evidence="10">
    <location>
        <begin position="22"/>
        <end position="113"/>
    </location>
</feature>
<keyword evidence="7" id="KW-0315">Glutamine amidotransferase</keyword>
<sequence>MNIAIIGDYDPHSATHPATGDALQHAAGALGITVSFDWIPTENIIPQFEIIRDHYDAYWIAPGSPYRDFAGVLHIIRYARENRIPTIGTCGGFQHMAIEFARHVLQLQDAEHAEYDPYASRLVVTPLSCSLVGQTLTIHITDPHSKTAKALPSDQLTARYYCNFGLNPDYQAMLHQHGFHIVGTDDQAEARILELADHPFFVATLFVPQTSSTAAYPHPLITGFLKSITTRT</sequence>
<evidence type="ECO:0000256" key="3">
    <source>
        <dbReference type="ARBA" id="ARBA00012291"/>
    </source>
</evidence>
<comment type="caution">
    <text evidence="11">The sequence shown here is derived from an EMBL/GenBank/DDBJ whole genome shotgun (WGS) entry which is preliminary data.</text>
</comment>
<dbReference type="InterPro" id="IPR029062">
    <property type="entry name" value="Class_I_gatase-like"/>
</dbReference>
<evidence type="ECO:0000313" key="11">
    <source>
        <dbReference type="EMBL" id="MBC9929597.1"/>
    </source>
</evidence>
<reference evidence="11 12" key="1">
    <citation type="submission" date="2020-09" db="EMBL/GenBank/DDBJ databases">
        <title>Genome sequences of type strains of Chitinophaga qingshengii and Chitinophaga varians.</title>
        <authorList>
            <person name="Kittiwongwattana C."/>
        </authorList>
    </citation>
    <scope>NUCLEOTIDE SEQUENCE [LARGE SCALE GENOMIC DNA]</scope>
    <source>
        <strain evidence="11 12">JCM 30026</strain>
    </source>
</reference>
<dbReference type="InterPro" id="IPR004468">
    <property type="entry name" value="CTP_synthase"/>
</dbReference>
<protein>
    <recommendedName>
        <fullName evidence="3">CTP synthase (glutamine hydrolyzing)</fullName>
        <ecNumber evidence="3">6.3.4.2</ecNumber>
    </recommendedName>
</protein>
<keyword evidence="8" id="KW-0665">Pyrimidine biosynthesis</keyword>
<dbReference type="PROSITE" id="PS51273">
    <property type="entry name" value="GATASE_TYPE_1"/>
    <property type="match status" value="1"/>
</dbReference>
<evidence type="ECO:0000256" key="7">
    <source>
        <dbReference type="ARBA" id="ARBA00022962"/>
    </source>
</evidence>
<proteinExistence type="inferred from homology"/>
<dbReference type="RefSeq" id="WP_188086713.1">
    <property type="nucleotide sequence ID" value="NZ_JACVFC010000001.1"/>
</dbReference>
<keyword evidence="6" id="KW-0067">ATP-binding</keyword>
<dbReference type="Proteomes" id="UP000659124">
    <property type="component" value="Unassembled WGS sequence"/>
</dbReference>
<comment type="pathway">
    <text evidence="1">Pyrimidine metabolism; CTP biosynthesis via de novo pathway; CTP from UDP: step 2/2.</text>
</comment>
<evidence type="ECO:0000256" key="2">
    <source>
        <dbReference type="ARBA" id="ARBA00007533"/>
    </source>
</evidence>
<evidence type="ECO:0000313" key="12">
    <source>
        <dbReference type="Proteomes" id="UP000659124"/>
    </source>
</evidence>